<evidence type="ECO:0000313" key="4">
    <source>
        <dbReference type="EMBL" id="ALI99905.1"/>
    </source>
</evidence>
<dbReference type="PANTHER" id="PTHR34216">
    <property type="match status" value="1"/>
</dbReference>
<dbReference type="GO" id="GO:0005576">
    <property type="term" value="C:extracellular region"/>
    <property type="evidence" value="ECO:0007669"/>
    <property type="project" value="UniProtKB-SubCell"/>
</dbReference>
<dbReference type="CDD" id="cd10918">
    <property type="entry name" value="CE4_NodB_like_5s_6s"/>
    <property type="match status" value="1"/>
</dbReference>
<dbReference type="AlphaFoldDB" id="A0A0P0CTG8"/>
<keyword evidence="5" id="KW-1185">Reference proteome</keyword>
<dbReference type="KEGG" id="rti:DC20_14155"/>
<dbReference type="PANTHER" id="PTHR34216:SF3">
    <property type="entry name" value="POLY-BETA-1,6-N-ACETYL-D-GLUCOSAMINE N-DEACETYLASE"/>
    <property type="match status" value="1"/>
</dbReference>
<comment type="subcellular location">
    <subcellularLocation>
        <location evidence="1">Secreted</location>
    </subcellularLocation>
</comment>
<accession>A0A0P0CTG8</accession>
<feature type="domain" description="NodB homology" evidence="3">
    <location>
        <begin position="73"/>
        <end position="333"/>
    </location>
</feature>
<evidence type="ECO:0000256" key="1">
    <source>
        <dbReference type="ARBA" id="ARBA00004613"/>
    </source>
</evidence>
<dbReference type="InterPro" id="IPR051398">
    <property type="entry name" value="Polysacch_Deacetylase"/>
</dbReference>
<organism evidence="4 5">
    <name type="scientific">Rufibacter tibetensis</name>
    <dbReference type="NCBI Taxonomy" id="512763"/>
    <lineage>
        <taxon>Bacteria</taxon>
        <taxon>Pseudomonadati</taxon>
        <taxon>Bacteroidota</taxon>
        <taxon>Cytophagia</taxon>
        <taxon>Cytophagales</taxon>
        <taxon>Hymenobacteraceae</taxon>
        <taxon>Rufibacter</taxon>
    </lineage>
</organism>
<dbReference type="Proteomes" id="UP000061382">
    <property type="component" value="Chromosome"/>
</dbReference>
<protein>
    <recommendedName>
        <fullName evidence="3">NodB homology domain-containing protein</fullName>
    </recommendedName>
</protein>
<name>A0A0P0CTG8_9BACT</name>
<evidence type="ECO:0000259" key="3">
    <source>
        <dbReference type="PROSITE" id="PS51677"/>
    </source>
</evidence>
<dbReference type="SUPFAM" id="SSF88713">
    <property type="entry name" value="Glycoside hydrolase/deacetylase"/>
    <property type="match status" value="1"/>
</dbReference>
<dbReference type="InterPro" id="IPR002509">
    <property type="entry name" value="NODB_dom"/>
</dbReference>
<proteinExistence type="predicted"/>
<evidence type="ECO:0000313" key="5">
    <source>
        <dbReference type="Proteomes" id="UP000061382"/>
    </source>
</evidence>
<keyword evidence="2" id="KW-0732">Signal</keyword>
<dbReference type="Pfam" id="PF01522">
    <property type="entry name" value="Polysacc_deac_1"/>
    <property type="match status" value="2"/>
</dbReference>
<reference evidence="4 5" key="1">
    <citation type="submission" date="2015-08" db="EMBL/GenBank/DDBJ databases">
        <title>Complete genome sequence of Rufibacter tibetensis strain 1351t, a radiation-resistant bacterium from tibet plateau.</title>
        <authorList>
            <person name="Dai J."/>
        </authorList>
    </citation>
    <scope>NUCLEOTIDE SEQUENCE [LARGE SCALE GENOMIC DNA]</scope>
    <source>
        <strain evidence="4 5">1351</strain>
    </source>
</reference>
<dbReference type="GO" id="GO:0016810">
    <property type="term" value="F:hydrolase activity, acting on carbon-nitrogen (but not peptide) bonds"/>
    <property type="evidence" value="ECO:0007669"/>
    <property type="project" value="InterPro"/>
</dbReference>
<dbReference type="InterPro" id="IPR011330">
    <property type="entry name" value="Glyco_hydro/deAcase_b/a-brl"/>
</dbReference>
<gene>
    <name evidence="4" type="ORF">DC20_14155</name>
</gene>
<dbReference type="EMBL" id="CP012643">
    <property type="protein sequence ID" value="ALI99905.1"/>
    <property type="molecule type" value="Genomic_DNA"/>
</dbReference>
<dbReference type="STRING" id="512763.DC20_14155"/>
<dbReference type="PROSITE" id="PS51677">
    <property type="entry name" value="NODB"/>
    <property type="match status" value="1"/>
</dbReference>
<dbReference type="PATRIC" id="fig|512763.3.peg.3108"/>
<dbReference type="GO" id="GO:0005975">
    <property type="term" value="P:carbohydrate metabolic process"/>
    <property type="evidence" value="ECO:0007669"/>
    <property type="project" value="InterPro"/>
</dbReference>
<dbReference type="Gene3D" id="3.20.20.370">
    <property type="entry name" value="Glycoside hydrolase/deacetylase"/>
    <property type="match status" value="1"/>
</dbReference>
<sequence>MKARLHYLYQKFLVNRAVVLMYHRIATPESDIWDIAVSPSNFEQQLTFLKRHFNVIPLSELAEVVARKKIKRKTVSITFDDGYVDNYVTAKPLLEKYGLPATFFIASGNIGQETPFWWDELEQLILFAEMLPQVFSLPFYENGGKTDLKEESFLSPELRLKHTTWKACEVEPPTLRAHLYYSLWQQLKPLPYQEQQARMKLIREWAGHVVTHPELKSMSVDQLKNLGSNLLEIGTHTVTHPALAFHDVAFQKQEIFENRKCLQEITGQEANLIAYPYGNYNEDTLNSVASLNFKAAFTTEERPINKQAHQYRLGRYQVKNLPFHESSSIFNQW</sequence>
<evidence type="ECO:0000256" key="2">
    <source>
        <dbReference type="ARBA" id="ARBA00022729"/>
    </source>
</evidence>